<proteinExistence type="predicted"/>
<keyword evidence="1" id="KW-0732">Signal</keyword>
<name>A0ABT4JZT8_9GAMM</name>
<dbReference type="RefSeq" id="WP_269127772.1">
    <property type="nucleotide sequence ID" value="NZ_JAPUBN010000024.1"/>
</dbReference>
<accession>A0ABT4JZT8</accession>
<keyword evidence="3" id="KW-1185">Reference proteome</keyword>
<feature type="chain" id="PRO_5045879150" description="DUF3251 domain-containing protein" evidence="1">
    <location>
        <begin position="21"/>
        <end position="216"/>
    </location>
</feature>
<reference evidence="2" key="1">
    <citation type="submission" date="2022-12" db="EMBL/GenBank/DDBJ databases">
        <title>Marinomonas 15G1-11 sp. nov, isolated from marine algae.</title>
        <authorList>
            <person name="Butt M."/>
            <person name="Choi D.G."/>
            <person name="Kim J.M."/>
            <person name="Lee J.K."/>
            <person name="Baek J.H."/>
            <person name="Jeon C.O."/>
        </authorList>
    </citation>
    <scope>NUCLEOTIDE SEQUENCE</scope>
    <source>
        <strain evidence="2">15G1-11</strain>
    </source>
</reference>
<evidence type="ECO:0000256" key="1">
    <source>
        <dbReference type="SAM" id="SignalP"/>
    </source>
</evidence>
<comment type="caution">
    <text evidence="2">The sequence shown here is derived from an EMBL/GenBank/DDBJ whole genome shotgun (WGS) entry which is preliminary data.</text>
</comment>
<gene>
    <name evidence="2" type="ORF">O1D97_18945</name>
</gene>
<dbReference type="EMBL" id="JAPUBN010000024">
    <property type="protein sequence ID" value="MCZ2723632.1"/>
    <property type="molecule type" value="Genomic_DNA"/>
</dbReference>
<evidence type="ECO:0008006" key="4">
    <source>
        <dbReference type="Google" id="ProtNLM"/>
    </source>
</evidence>
<evidence type="ECO:0000313" key="3">
    <source>
        <dbReference type="Proteomes" id="UP001149719"/>
    </source>
</evidence>
<dbReference type="PROSITE" id="PS51257">
    <property type="entry name" value="PROKAR_LIPOPROTEIN"/>
    <property type="match status" value="1"/>
</dbReference>
<evidence type="ECO:0000313" key="2">
    <source>
        <dbReference type="EMBL" id="MCZ2723632.1"/>
    </source>
</evidence>
<feature type="signal peptide" evidence="1">
    <location>
        <begin position="1"/>
        <end position="20"/>
    </location>
</feature>
<sequence>MKKFGVTVICLLSLLGIGCAGNSLQHPSLESQTTQKEMTRSQLQIQLGQLADAIWLRTGEIIFVDATLPLTSGNSSTLDKIKEDLELKIQLARAKILAVNERVQQRYQGTVPSKTLELELISITLNGEMWLALDERKRLSIVKGEEKTWELMNSSNQSMSLPLVWSETGELFIEEQAVLTVTEWINESAFMTSIHWFNGEVRSQGRVNLTLRPSLR</sequence>
<dbReference type="Proteomes" id="UP001149719">
    <property type="component" value="Unassembled WGS sequence"/>
</dbReference>
<organism evidence="2 3">
    <name type="scientific">Marinomonas phaeophyticola</name>
    <dbReference type="NCBI Taxonomy" id="3004091"/>
    <lineage>
        <taxon>Bacteria</taxon>
        <taxon>Pseudomonadati</taxon>
        <taxon>Pseudomonadota</taxon>
        <taxon>Gammaproteobacteria</taxon>
        <taxon>Oceanospirillales</taxon>
        <taxon>Oceanospirillaceae</taxon>
        <taxon>Marinomonas</taxon>
    </lineage>
</organism>
<protein>
    <recommendedName>
        <fullName evidence="4">DUF3251 domain-containing protein</fullName>
    </recommendedName>
</protein>